<proteinExistence type="predicted"/>
<evidence type="ECO:0000313" key="1">
    <source>
        <dbReference type="EMBL" id="OWM62702.1"/>
    </source>
</evidence>
<reference evidence="2" key="1">
    <citation type="journal article" date="2017" name="Plant J.">
        <title>The pomegranate (Punica granatum L.) genome and the genomics of punicalagin biosynthesis.</title>
        <authorList>
            <person name="Qin G."/>
            <person name="Xu C."/>
            <person name="Ming R."/>
            <person name="Tang H."/>
            <person name="Guyot R."/>
            <person name="Kramer E.M."/>
            <person name="Hu Y."/>
            <person name="Yi X."/>
            <person name="Qi Y."/>
            <person name="Xu X."/>
            <person name="Gao Z."/>
            <person name="Pan H."/>
            <person name="Jian J."/>
            <person name="Tian Y."/>
            <person name="Yue Z."/>
            <person name="Xu Y."/>
        </authorList>
    </citation>
    <scope>NUCLEOTIDE SEQUENCE [LARGE SCALE GENOMIC DNA]</scope>
    <source>
        <strain evidence="2">cv. Dabenzi</strain>
    </source>
</reference>
<dbReference type="EMBL" id="MTKT01006319">
    <property type="protein sequence ID" value="OWM62702.1"/>
    <property type="molecule type" value="Genomic_DNA"/>
</dbReference>
<organism evidence="1 2">
    <name type="scientific">Punica granatum</name>
    <name type="common">Pomegranate</name>
    <dbReference type="NCBI Taxonomy" id="22663"/>
    <lineage>
        <taxon>Eukaryota</taxon>
        <taxon>Viridiplantae</taxon>
        <taxon>Streptophyta</taxon>
        <taxon>Embryophyta</taxon>
        <taxon>Tracheophyta</taxon>
        <taxon>Spermatophyta</taxon>
        <taxon>Magnoliopsida</taxon>
        <taxon>eudicotyledons</taxon>
        <taxon>Gunneridae</taxon>
        <taxon>Pentapetalae</taxon>
        <taxon>rosids</taxon>
        <taxon>malvids</taxon>
        <taxon>Myrtales</taxon>
        <taxon>Lythraceae</taxon>
        <taxon>Punica</taxon>
    </lineage>
</organism>
<evidence type="ECO:0000313" key="2">
    <source>
        <dbReference type="Proteomes" id="UP000197138"/>
    </source>
</evidence>
<gene>
    <name evidence="1" type="ORF">CDL15_Pgr019996</name>
</gene>
<dbReference type="Proteomes" id="UP000197138">
    <property type="component" value="Unassembled WGS sequence"/>
</dbReference>
<accession>A0A218VS23</accession>
<comment type="caution">
    <text evidence="1">The sequence shown here is derived from an EMBL/GenBank/DDBJ whole genome shotgun (WGS) entry which is preliminary data.</text>
</comment>
<protein>
    <submittedName>
        <fullName evidence="1">Uncharacterized protein</fullName>
    </submittedName>
</protein>
<dbReference type="AlphaFoldDB" id="A0A218VS23"/>
<sequence>MSPNRSLFEHKPPWSELKSSNTLSQVLLESVLSYLDRSLLPLSSLVDCPSPPVHRPLFCSYREETQLALITFDHNLGTVCVERLNVPRGRNNQLGGNVDLEGR</sequence>
<name>A0A218VS23_PUNGR</name>